<evidence type="ECO:0000256" key="1">
    <source>
        <dbReference type="SAM" id="SignalP"/>
    </source>
</evidence>
<evidence type="ECO:0000313" key="2">
    <source>
        <dbReference type="EMBL" id="MBW0568452.1"/>
    </source>
</evidence>
<dbReference type="EMBL" id="AVOT02082653">
    <property type="protein sequence ID" value="MBW0568452.1"/>
    <property type="molecule type" value="Genomic_DNA"/>
</dbReference>
<proteinExistence type="predicted"/>
<feature type="chain" id="PRO_5040114970" evidence="1">
    <location>
        <begin position="21"/>
        <end position="136"/>
    </location>
</feature>
<reference evidence="2" key="1">
    <citation type="submission" date="2021-03" db="EMBL/GenBank/DDBJ databases">
        <title>Draft genome sequence of rust myrtle Austropuccinia psidii MF-1, a brazilian biotype.</title>
        <authorList>
            <person name="Quecine M.C."/>
            <person name="Pachon D.M.R."/>
            <person name="Bonatelli M.L."/>
            <person name="Correr F.H."/>
            <person name="Franceschini L.M."/>
            <person name="Leite T.F."/>
            <person name="Margarido G.R.A."/>
            <person name="Almeida C.A."/>
            <person name="Ferrarezi J.A."/>
            <person name="Labate C.A."/>
        </authorList>
    </citation>
    <scope>NUCLEOTIDE SEQUENCE</scope>
    <source>
        <strain evidence="2">MF-1</strain>
    </source>
</reference>
<keyword evidence="3" id="KW-1185">Reference proteome</keyword>
<keyword evidence="1" id="KW-0732">Signal</keyword>
<protein>
    <submittedName>
        <fullName evidence="2">Uncharacterized protein</fullName>
    </submittedName>
</protein>
<feature type="signal peptide" evidence="1">
    <location>
        <begin position="1"/>
        <end position="20"/>
    </location>
</feature>
<sequence>MLQNLHLLKLFSIHLHPFSAHSLVHNPYPQPSSKIHSHTIEFHLWSFLPGSEGWLLWDLSSNRKIQSTSVIFPKFNTSLHLIKASPRIPILNASLGKLSTEKIHEQQQKEAETLPWTAEIAIPCSFSSTMKSCHSN</sequence>
<name>A0A9Q3JTP6_9BASI</name>
<dbReference type="Proteomes" id="UP000765509">
    <property type="component" value="Unassembled WGS sequence"/>
</dbReference>
<accession>A0A9Q3JTP6</accession>
<gene>
    <name evidence="2" type="ORF">O181_108167</name>
</gene>
<evidence type="ECO:0000313" key="3">
    <source>
        <dbReference type="Proteomes" id="UP000765509"/>
    </source>
</evidence>
<organism evidence="2 3">
    <name type="scientific">Austropuccinia psidii MF-1</name>
    <dbReference type="NCBI Taxonomy" id="1389203"/>
    <lineage>
        <taxon>Eukaryota</taxon>
        <taxon>Fungi</taxon>
        <taxon>Dikarya</taxon>
        <taxon>Basidiomycota</taxon>
        <taxon>Pucciniomycotina</taxon>
        <taxon>Pucciniomycetes</taxon>
        <taxon>Pucciniales</taxon>
        <taxon>Sphaerophragmiaceae</taxon>
        <taxon>Austropuccinia</taxon>
    </lineage>
</organism>
<dbReference type="AlphaFoldDB" id="A0A9Q3JTP6"/>
<comment type="caution">
    <text evidence="2">The sequence shown here is derived from an EMBL/GenBank/DDBJ whole genome shotgun (WGS) entry which is preliminary data.</text>
</comment>